<sequence length="76" mass="8844">MQFKTFLVIFMAYLLVTNEAEAIWSFLFKTAAKLLPSMFGGSKKSSSRGKREVEGFYDPYQRELDLELERLLSQLQ</sequence>
<evidence type="ECO:0000313" key="2">
    <source>
        <dbReference type="EMBL" id="AEX09222.1"/>
    </source>
</evidence>
<evidence type="ECO:0000256" key="1">
    <source>
        <dbReference type="SAM" id="SignalP"/>
    </source>
</evidence>
<proteinExistence type="evidence at transcript level"/>
<dbReference type="EMBL" id="JN315744">
    <property type="protein sequence ID" value="AEX09222.1"/>
    <property type="molecule type" value="mRNA"/>
</dbReference>
<feature type="signal peptide" evidence="1">
    <location>
        <begin position="1"/>
        <end position="22"/>
    </location>
</feature>
<organism evidence="2">
    <name type="scientific">Pandinus cavimanus</name>
    <name type="common">Tanzanian red clawed scorpion</name>
    <dbReference type="NCBI Taxonomy" id="217261"/>
    <lineage>
        <taxon>Eukaryota</taxon>
        <taxon>Metazoa</taxon>
        <taxon>Ecdysozoa</taxon>
        <taxon>Arthropoda</taxon>
        <taxon>Chelicerata</taxon>
        <taxon>Arachnida</taxon>
        <taxon>Scorpiones</taxon>
        <taxon>Iurida</taxon>
        <taxon>Scorpionoidea</taxon>
        <taxon>Scorpionidae</taxon>
        <taxon>Pandininae</taxon>
        <taxon>Pandinus</taxon>
    </lineage>
</organism>
<name>H2CYR4_PANCV</name>
<feature type="chain" id="PRO_5003559944" evidence="1">
    <location>
        <begin position="23"/>
        <end position="76"/>
    </location>
</feature>
<keyword evidence="1" id="KW-0732">Signal</keyword>
<reference evidence="2" key="1">
    <citation type="journal article" date="2012" name="Proteomics">
        <title>Molecular diversity of the telson and venom components from Pandinus cavimanus (Scorpionidae Latreille 1802): transcriptome, venomics and function.</title>
        <authorList>
            <person name="Diego-Garcia E."/>
            <person name="Peigneur S."/>
            <person name="Clynen E."/>
            <person name="Marien T."/>
            <person name="Czech L."/>
            <person name="Schoofs L."/>
            <person name="Tytgat J."/>
        </authorList>
    </citation>
    <scope>NUCLEOTIDE SEQUENCE</scope>
</reference>
<dbReference type="AlphaFoldDB" id="H2CYR4"/>
<protein>
    <submittedName>
        <fullName evidence="2">Antimicrobial peptide putative</fullName>
    </submittedName>
</protein>
<accession>H2CYR4</accession>